<reference evidence="1" key="1">
    <citation type="submission" date="2022-12" db="EMBL/GenBank/DDBJ databases">
        <authorList>
            <person name="Brejova B."/>
        </authorList>
    </citation>
    <scope>NUCLEOTIDE SEQUENCE</scope>
</reference>
<dbReference type="Proteomes" id="UP001152885">
    <property type="component" value="Unassembled WGS sequence"/>
</dbReference>
<organism evidence="1 2">
    <name type="scientific">Candida verbasci</name>
    <dbReference type="NCBI Taxonomy" id="1227364"/>
    <lineage>
        <taxon>Eukaryota</taxon>
        <taxon>Fungi</taxon>
        <taxon>Dikarya</taxon>
        <taxon>Ascomycota</taxon>
        <taxon>Saccharomycotina</taxon>
        <taxon>Pichiomycetes</taxon>
        <taxon>Debaryomycetaceae</taxon>
        <taxon>Candida/Lodderomyces clade</taxon>
        <taxon>Candida</taxon>
    </lineage>
</organism>
<name>A0A9W4TWB0_9ASCO</name>
<keyword evidence="2" id="KW-1185">Reference proteome</keyword>
<dbReference type="OrthoDB" id="4018768at2759"/>
<dbReference type="AlphaFoldDB" id="A0A9W4TWB0"/>
<evidence type="ECO:0000313" key="2">
    <source>
        <dbReference type="Proteomes" id="UP001152885"/>
    </source>
</evidence>
<sequence>MSRLDKILSYVSEIELRSNKLSNLTSESNQLIDQISHINESVAKFDQDIDDINGLINSNQSSITQFNNLYEKSFYLENNLVYNDAITNQTSFEKLTQEYLYILGELKTNDRFMQSNGKNSIVEESSIISHQDQEFSNSSTPTPTPPNLKQMISISNLKLKPMRCTSSESKQIAKKKSRYRLSSIYNINPIAYEDSTISSEDNDFDDSTNMINSVSNSYETLNSIHHDNDILDTKNNMICTPPRAQKGRSNSVPTTKSNMSLTESDIFKDLDCENEMLQFNRLKHFVSFNHLPHDDEDLFFNEFMKSPTPNCEDNFDMTSVISDISHYSPDNGNQEVPSESFCFDNFDQFLRNSKTDLNKDIERAFPHLIRPKEQEQEPRYKFQNPVQMSTSHIATPILDSTYHTTMSSSPRKSASSLLISFVDKSNPPALQPSFTDTLFSLVSKPSPVSTKPTTPQKIKELKKQKRFKTNPISIPNEIQKKRIPPQPMSITIPKVNEFYVNHHSSVFKNPIVRSYNKDALREALANSLLD</sequence>
<evidence type="ECO:0000313" key="1">
    <source>
        <dbReference type="EMBL" id="CAI5756867.1"/>
    </source>
</evidence>
<protein>
    <submittedName>
        <fullName evidence="1">Uncharacterized protein</fullName>
    </submittedName>
</protein>
<gene>
    <name evidence="1" type="ORF">CANVERA_P1385</name>
</gene>
<accession>A0A9W4TWB0</accession>
<dbReference type="EMBL" id="CANTUO010000001">
    <property type="protein sequence ID" value="CAI5756867.1"/>
    <property type="molecule type" value="Genomic_DNA"/>
</dbReference>
<proteinExistence type="predicted"/>
<comment type="caution">
    <text evidence="1">The sequence shown here is derived from an EMBL/GenBank/DDBJ whole genome shotgun (WGS) entry which is preliminary data.</text>
</comment>